<comment type="cofactor">
    <cofactor evidence="4">
        <name>FAD</name>
        <dbReference type="ChEBI" id="CHEBI:57692"/>
    </cofactor>
</comment>
<dbReference type="Gene3D" id="2.40.110.20">
    <property type="match status" value="1"/>
</dbReference>
<feature type="domain" description="Adaptive response protein AidB N-terminal" evidence="7">
    <location>
        <begin position="25"/>
        <end position="174"/>
    </location>
</feature>
<evidence type="ECO:0000313" key="8">
    <source>
        <dbReference type="EMBL" id="MST32357.1"/>
    </source>
</evidence>
<feature type="domain" description="Acyl-CoA oxidase/dehydrogenase middle" evidence="6">
    <location>
        <begin position="183"/>
        <end position="279"/>
    </location>
</feature>
<organism evidence="8 9">
    <name type="scientific">Acidiferrimicrobium australe</name>
    <dbReference type="NCBI Taxonomy" id="2664430"/>
    <lineage>
        <taxon>Bacteria</taxon>
        <taxon>Bacillati</taxon>
        <taxon>Actinomycetota</taxon>
        <taxon>Acidimicrobiia</taxon>
        <taxon>Acidimicrobiales</taxon>
        <taxon>Acidimicrobiaceae</taxon>
        <taxon>Acidiferrimicrobium</taxon>
    </lineage>
</organism>
<evidence type="ECO:0000256" key="1">
    <source>
        <dbReference type="ARBA" id="ARBA00009347"/>
    </source>
</evidence>
<dbReference type="SUPFAM" id="SSF56645">
    <property type="entry name" value="Acyl-CoA dehydrogenase NM domain-like"/>
    <property type="match status" value="1"/>
</dbReference>
<comment type="similarity">
    <text evidence="1 4">Belongs to the acyl-CoA dehydrogenase family.</text>
</comment>
<dbReference type="InterPro" id="IPR036250">
    <property type="entry name" value="AcylCo_DH-like_C"/>
</dbReference>
<keyword evidence="4" id="KW-0560">Oxidoreductase</keyword>
<dbReference type="SUPFAM" id="SSF47203">
    <property type="entry name" value="Acyl-CoA dehydrogenase C-terminal domain-like"/>
    <property type="match status" value="1"/>
</dbReference>
<keyword evidence="3 4" id="KW-0274">FAD</keyword>
<evidence type="ECO:0000256" key="3">
    <source>
        <dbReference type="ARBA" id="ARBA00022827"/>
    </source>
</evidence>
<dbReference type="EMBL" id="WJHE01000278">
    <property type="protein sequence ID" value="MST32357.1"/>
    <property type="molecule type" value="Genomic_DNA"/>
</dbReference>
<dbReference type="PANTHER" id="PTHR42707:SF3">
    <property type="entry name" value="ACYL-COA DEHYDROGENASE AIDB-RELATED"/>
    <property type="match status" value="1"/>
</dbReference>
<evidence type="ECO:0000313" key="9">
    <source>
        <dbReference type="Proteomes" id="UP000437736"/>
    </source>
</evidence>
<feature type="domain" description="Acyl-CoA dehydrogenase/oxidase C-terminal" evidence="5">
    <location>
        <begin position="291"/>
        <end position="448"/>
    </location>
</feature>
<dbReference type="InterPro" id="IPR041504">
    <property type="entry name" value="AidB_N"/>
</dbReference>
<proteinExistence type="inferred from homology"/>
<reference evidence="8 9" key="1">
    <citation type="submission" date="2019-11" db="EMBL/GenBank/DDBJ databases">
        <title>Acidiferrimicrobium australis gen. nov., sp. nov., an acidophilic and obligately heterotrophic, member of the Actinobacteria that catalyses dissimilatory oxido- reduction of iron isolated from metal-rich acidic water in Chile.</title>
        <authorList>
            <person name="Gonzalez D."/>
            <person name="Huber K."/>
            <person name="Hedrich S."/>
            <person name="Rojas-Villalobos C."/>
            <person name="Quatrini R."/>
            <person name="Dinamarca M.A."/>
            <person name="Schwarz A."/>
            <person name="Canales C."/>
            <person name="Nancucheo I."/>
        </authorList>
    </citation>
    <scope>NUCLEOTIDE SEQUENCE [LARGE SCALE GENOMIC DNA]</scope>
    <source>
        <strain evidence="8 9">USS-CCA1</strain>
    </source>
</reference>
<dbReference type="InterPro" id="IPR009100">
    <property type="entry name" value="AcylCoA_DH/oxidase_NM_dom_sf"/>
</dbReference>
<dbReference type="InterPro" id="IPR006091">
    <property type="entry name" value="Acyl-CoA_Oxase/DH_mid-dom"/>
</dbReference>
<gene>
    <name evidence="8" type="ORF">GHK86_06430</name>
</gene>
<accession>A0ABW9QRA3</accession>
<dbReference type="InterPro" id="IPR052904">
    <property type="entry name" value="Acyl-CoA_dehydrogenase-like"/>
</dbReference>
<dbReference type="Pfam" id="PF18158">
    <property type="entry name" value="AidB_N"/>
    <property type="match status" value="1"/>
</dbReference>
<evidence type="ECO:0000256" key="2">
    <source>
        <dbReference type="ARBA" id="ARBA00022630"/>
    </source>
</evidence>
<dbReference type="InterPro" id="IPR009075">
    <property type="entry name" value="AcylCo_DH/oxidase_C"/>
</dbReference>
<keyword evidence="9" id="KW-1185">Reference proteome</keyword>
<dbReference type="Pfam" id="PF02770">
    <property type="entry name" value="Acyl-CoA_dh_M"/>
    <property type="match status" value="1"/>
</dbReference>
<evidence type="ECO:0000259" key="7">
    <source>
        <dbReference type="Pfam" id="PF18158"/>
    </source>
</evidence>
<dbReference type="Proteomes" id="UP000437736">
    <property type="component" value="Unassembled WGS sequence"/>
</dbReference>
<sequence>MRHWDVMFETARGDLASWRGAFPTDPYETDRPLRSLLAGALPADRRTALEPVARAFGRNVVEVVAPCAQRYEHRAHLPELTRYDAAGRRVEQITFDPDYHTAGAVVWGSGLVAHSAQPGRAFEQATLLYLLSLEGEAGHACPAVCTIGLARALRRAASDEIRDRFLPGLVRTDYRTAERASQFLTEVQGGSDVGANATIAEPRADGSYALRGEKWFCSVADAEQFLVTARVPGAPAGTRGLGCFVMPRLLDGAPNGFALRRLKEKLGTRGMASGEMDLDGATAWPVGPVEHGFRTAVGVVLNTSRWMTAVGATGMMRRAYLEASAYARHRRAFGARIDEFPAVRAILAQLRVSWTGALHLVFALTALEDRIDAGTADEEAALYHRFLVNAAKYACSVDATGAVRQGIEVLGGNGTIEEFSVLPRLYRDSIVYESWEGTHNVLVAQILADLRRLPVLDVVAGRLGQLCRSAGSAAGAQARAQLDRGLEEARRAMEDPDHGARFFRHTLDRLMTVARVAYLLDAGEELAAEHLLAAPLRDPDAAMAARVDALAQGE</sequence>
<protein>
    <recommendedName>
        <fullName evidence="10">Acyl-CoA dehydrogenase</fullName>
    </recommendedName>
</protein>
<evidence type="ECO:0000256" key="4">
    <source>
        <dbReference type="RuleBase" id="RU362125"/>
    </source>
</evidence>
<dbReference type="Pfam" id="PF00441">
    <property type="entry name" value="Acyl-CoA_dh_1"/>
    <property type="match status" value="1"/>
</dbReference>
<evidence type="ECO:0008006" key="10">
    <source>
        <dbReference type="Google" id="ProtNLM"/>
    </source>
</evidence>
<name>A0ABW9QRA3_9ACTN</name>
<dbReference type="PANTHER" id="PTHR42707">
    <property type="entry name" value="ACYL-COA DEHYDROGENASE"/>
    <property type="match status" value="1"/>
</dbReference>
<evidence type="ECO:0000259" key="5">
    <source>
        <dbReference type="Pfam" id="PF00441"/>
    </source>
</evidence>
<keyword evidence="2 4" id="KW-0285">Flavoprotein</keyword>
<dbReference type="Gene3D" id="1.20.140.10">
    <property type="entry name" value="Butyryl-CoA Dehydrogenase, subunit A, domain 3"/>
    <property type="match status" value="1"/>
</dbReference>
<dbReference type="Gene3D" id="6.10.250.600">
    <property type="match status" value="1"/>
</dbReference>
<comment type="caution">
    <text evidence="8">The sequence shown here is derived from an EMBL/GenBank/DDBJ whole genome shotgun (WGS) entry which is preliminary data.</text>
</comment>
<evidence type="ECO:0000259" key="6">
    <source>
        <dbReference type="Pfam" id="PF02770"/>
    </source>
</evidence>